<evidence type="ECO:0000313" key="8">
    <source>
        <dbReference type="Proteomes" id="UP000294902"/>
    </source>
</evidence>
<feature type="transmembrane region" description="Helical" evidence="6">
    <location>
        <begin position="389"/>
        <end position="407"/>
    </location>
</feature>
<protein>
    <submittedName>
        <fullName evidence="7">Stage V sporulation protein B</fullName>
    </submittedName>
</protein>
<keyword evidence="5 6" id="KW-0472">Membrane</keyword>
<feature type="transmembrane region" description="Helical" evidence="6">
    <location>
        <begin position="327"/>
        <end position="349"/>
    </location>
</feature>
<feature type="transmembrane region" description="Helical" evidence="6">
    <location>
        <begin position="445"/>
        <end position="467"/>
    </location>
</feature>
<dbReference type="InterPro" id="IPR024923">
    <property type="entry name" value="PG_synth_SpoVB"/>
</dbReference>
<keyword evidence="4 6" id="KW-1133">Transmembrane helix</keyword>
<evidence type="ECO:0000256" key="4">
    <source>
        <dbReference type="ARBA" id="ARBA00022989"/>
    </source>
</evidence>
<dbReference type="OrthoDB" id="9775950at2"/>
<dbReference type="InterPro" id="IPR050833">
    <property type="entry name" value="Poly_Biosynth_Transport"/>
</dbReference>
<dbReference type="Pfam" id="PF01554">
    <property type="entry name" value="MatE"/>
    <property type="match status" value="1"/>
</dbReference>
<dbReference type="GO" id="GO:0005886">
    <property type="term" value="C:plasma membrane"/>
    <property type="evidence" value="ECO:0007669"/>
    <property type="project" value="UniProtKB-SubCell"/>
</dbReference>
<keyword evidence="8" id="KW-1185">Reference proteome</keyword>
<comment type="subcellular location">
    <subcellularLocation>
        <location evidence="1">Cell membrane</location>
        <topology evidence="1">Multi-pass membrane protein</topology>
    </subcellularLocation>
</comment>
<evidence type="ECO:0000256" key="1">
    <source>
        <dbReference type="ARBA" id="ARBA00004651"/>
    </source>
</evidence>
<dbReference type="RefSeq" id="WP_132251626.1">
    <property type="nucleotide sequence ID" value="NZ_SMAL01000003.1"/>
</dbReference>
<feature type="transmembrane region" description="Helical" evidence="6">
    <location>
        <begin position="413"/>
        <end position="433"/>
    </location>
</feature>
<feature type="transmembrane region" description="Helical" evidence="6">
    <location>
        <begin position="286"/>
        <end position="306"/>
    </location>
</feature>
<feature type="transmembrane region" description="Helical" evidence="6">
    <location>
        <begin position="124"/>
        <end position="145"/>
    </location>
</feature>
<feature type="transmembrane region" description="Helical" evidence="6">
    <location>
        <begin position="473"/>
        <end position="497"/>
    </location>
</feature>
<evidence type="ECO:0000256" key="5">
    <source>
        <dbReference type="ARBA" id="ARBA00023136"/>
    </source>
</evidence>
<evidence type="ECO:0000256" key="6">
    <source>
        <dbReference type="SAM" id="Phobius"/>
    </source>
</evidence>
<dbReference type="InterPro" id="IPR002528">
    <property type="entry name" value="MATE_fam"/>
</dbReference>
<dbReference type="Proteomes" id="UP000294902">
    <property type="component" value="Unassembled WGS sequence"/>
</dbReference>
<dbReference type="Pfam" id="PF01943">
    <property type="entry name" value="Polysacc_synt"/>
    <property type="match status" value="1"/>
</dbReference>
<feature type="transmembrane region" description="Helical" evidence="6">
    <location>
        <begin position="361"/>
        <end position="382"/>
    </location>
</feature>
<dbReference type="PIRSF" id="PIRSF038958">
    <property type="entry name" value="PG_synth_SpoVB"/>
    <property type="match status" value="1"/>
</dbReference>
<feature type="transmembrane region" description="Helical" evidence="6">
    <location>
        <begin position="12"/>
        <end position="35"/>
    </location>
</feature>
<keyword evidence="2" id="KW-1003">Cell membrane</keyword>
<name>A0A4R3MN85_9FIRM</name>
<dbReference type="PANTHER" id="PTHR30250">
    <property type="entry name" value="PST FAMILY PREDICTED COLANIC ACID TRANSPORTER"/>
    <property type="match status" value="1"/>
</dbReference>
<accession>A0A4R3MN85</accession>
<feature type="transmembrane region" description="Helical" evidence="6">
    <location>
        <begin position="88"/>
        <end position="112"/>
    </location>
</feature>
<dbReference type="GO" id="GO:0042910">
    <property type="term" value="F:xenobiotic transmembrane transporter activity"/>
    <property type="evidence" value="ECO:0007669"/>
    <property type="project" value="InterPro"/>
</dbReference>
<evidence type="ECO:0000256" key="3">
    <source>
        <dbReference type="ARBA" id="ARBA00022692"/>
    </source>
</evidence>
<gene>
    <name evidence="7" type="ORF">EDC18_103438</name>
</gene>
<feature type="transmembrane region" description="Helical" evidence="6">
    <location>
        <begin position="157"/>
        <end position="177"/>
    </location>
</feature>
<dbReference type="CDD" id="cd13124">
    <property type="entry name" value="MATE_SpoVB_like"/>
    <property type="match status" value="1"/>
</dbReference>
<evidence type="ECO:0000256" key="2">
    <source>
        <dbReference type="ARBA" id="ARBA00022475"/>
    </source>
</evidence>
<dbReference type="GO" id="GO:0015297">
    <property type="term" value="F:antiporter activity"/>
    <property type="evidence" value="ECO:0007669"/>
    <property type="project" value="InterPro"/>
</dbReference>
<feature type="transmembrane region" description="Helical" evidence="6">
    <location>
        <begin position="230"/>
        <end position="251"/>
    </location>
</feature>
<reference evidence="7 8" key="1">
    <citation type="submission" date="2019-03" db="EMBL/GenBank/DDBJ databases">
        <title>Genomic Encyclopedia of Type Strains, Phase IV (KMG-IV): sequencing the most valuable type-strain genomes for metagenomic binning, comparative biology and taxonomic classification.</title>
        <authorList>
            <person name="Goeker M."/>
        </authorList>
    </citation>
    <scope>NUCLEOTIDE SEQUENCE [LARGE SCALE GENOMIC DNA]</scope>
    <source>
        <strain evidence="7 8">DSM 24629</strain>
    </source>
</reference>
<dbReference type="EMBL" id="SMAL01000003">
    <property type="protein sequence ID" value="TCT15725.1"/>
    <property type="molecule type" value="Genomic_DNA"/>
</dbReference>
<comment type="caution">
    <text evidence="7">The sequence shown here is derived from an EMBL/GenBank/DDBJ whole genome shotgun (WGS) entry which is preliminary data.</text>
</comment>
<feature type="transmembrane region" description="Helical" evidence="6">
    <location>
        <begin position="183"/>
        <end position="209"/>
    </location>
</feature>
<organism evidence="7 8">
    <name type="scientific">Natranaerovirga pectinivora</name>
    <dbReference type="NCBI Taxonomy" id="682400"/>
    <lineage>
        <taxon>Bacteria</taxon>
        <taxon>Bacillati</taxon>
        <taxon>Bacillota</taxon>
        <taxon>Clostridia</taxon>
        <taxon>Lachnospirales</taxon>
        <taxon>Natranaerovirgaceae</taxon>
        <taxon>Natranaerovirga</taxon>
    </lineage>
</organism>
<sequence length="525" mass="57969">MSNSKTFIKGTLLLSLGGLITRILSMFFRIPLIYLTGDEGMGYYQNFYPVFMVLVSIAIVGMPQAISKIVSEKTATDNQQEAYAYFKVAIRLLCVFGLGLTLILFIGAHWLIKLASWPSNNIVVIYSLAISPFFVCLAGAIRGYFQGRQIMKPTAVSQIIEGFIKVVFGVGLTYVLIRNGFDIHIAIGGAALGASLGFICSALYLVYVWRKEKKKEEGLYNTIQYDWKKIAKQLILFSIPITIGASGYSIMTTIDAVTLFNRLRVVGIFSDEANIINGQIGKSFSIINVPLTLAVAIMISTVPAVAKAKHSKKELIESIATSIRLSLLFAFPCAVGLGILSKPVMQLIYQQNYLGYEYLRLYSICLFFLILGQALASILQGLGHYMVPVWTLLISGAFKIIINYVLIPTALLGQGALIGSIGFYFVFTVLNYIYLRKIIKEKIILLNHFIKILLSAGIMGIIVFITFNVFLGFLGTSITTLLSIGIGGIIYILLLFITKSIKEEDVAALPKHELIINGLKKFKLL</sequence>
<proteinExistence type="predicted"/>
<dbReference type="AlphaFoldDB" id="A0A4R3MN85"/>
<dbReference type="PANTHER" id="PTHR30250:SF21">
    <property type="entry name" value="LIPID II FLIPPASE MURJ"/>
    <property type="match status" value="1"/>
</dbReference>
<feature type="transmembrane region" description="Helical" evidence="6">
    <location>
        <begin position="47"/>
        <end position="67"/>
    </location>
</feature>
<dbReference type="InterPro" id="IPR002797">
    <property type="entry name" value="Polysacc_synth"/>
</dbReference>
<evidence type="ECO:0000313" key="7">
    <source>
        <dbReference type="EMBL" id="TCT15725.1"/>
    </source>
</evidence>
<keyword evidence="3 6" id="KW-0812">Transmembrane</keyword>